<dbReference type="Proteomes" id="UP000494256">
    <property type="component" value="Unassembled WGS sequence"/>
</dbReference>
<feature type="region of interest" description="Disordered" evidence="1">
    <location>
        <begin position="104"/>
        <end position="144"/>
    </location>
</feature>
<accession>A0A8S1BMZ2</accession>
<evidence type="ECO:0000313" key="2">
    <source>
        <dbReference type="EMBL" id="CAB3260133.1"/>
    </source>
</evidence>
<evidence type="ECO:0000313" key="3">
    <source>
        <dbReference type="Proteomes" id="UP000494256"/>
    </source>
</evidence>
<dbReference type="AlphaFoldDB" id="A0A8S1BMZ2"/>
<feature type="compositionally biased region" description="Basic and acidic residues" evidence="1">
    <location>
        <begin position="24"/>
        <end position="39"/>
    </location>
</feature>
<dbReference type="OrthoDB" id="10263272at2759"/>
<proteinExistence type="predicted"/>
<gene>
    <name evidence="2" type="ORF">APLA_LOCUS16929</name>
</gene>
<dbReference type="EMBL" id="CADEBD010000793">
    <property type="protein sequence ID" value="CAB3260133.1"/>
    <property type="molecule type" value="Genomic_DNA"/>
</dbReference>
<feature type="region of interest" description="Disordered" evidence="1">
    <location>
        <begin position="1"/>
        <end position="78"/>
    </location>
</feature>
<reference evidence="2 3" key="1">
    <citation type="submission" date="2020-04" db="EMBL/GenBank/DDBJ databases">
        <authorList>
            <person name="Wallbank WR R."/>
            <person name="Pardo Diaz C."/>
            <person name="Kozak K."/>
            <person name="Martin S."/>
            <person name="Jiggins C."/>
            <person name="Moest M."/>
            <person name="Warren A I."/>
            <person name="Byers J.R.P. K."/>
            <person name="Montejo-Kovacevich G."/>
            <person name="Yen C E."/>
        </authorList>
    </citation>
    <scope>NUCLEOTIDE SEQUENCE [LARGE SCALE GENOMIC DNA]</scope>
</reference>
<comment type="caution">
    <text evidence="2">The sequence shown here is derived from an EMBL/GenBank/DDBJ whole genome shotgun (WGS) entry which is preliminary data.</text>
</comment>
<name>A0A8S1BMZ2_ARCPL</name>
<protein>
    <submittedName>
        <fullName evidence="2">Uncharacterized protein</fullName>
    </submittedName>
</protein>
<feature type="compositionally biased region" description="Pro residues" evidence="1">
    <location>
        <begin position="120"/>
        <end position="132"/>
    </location>
</feature>
<organism evidence="2 3">
    <name type="scientific">Arctia plantaginis</name>
    <name type="common">Wood tiger moth</name>
    <name type="synonym">Phalaena plantaginis</name>
    <dbReference type="NCBI Taxonomy" id="874455"/>
    <lineage>
        <taxon>Eukaryota</taxon>
        <taxon>Metazoa</taxon>
        <taxon>Ecdysozoa</taxon>
        <taxon>Arthropoda</taxon>
        <taxon>Hexapoda</taxon>
        <taxon>Insecta</taxon>
        <taxon>Pterygota</taxon>
        <taxon>Neoptera</taxon>
        <taxon>Endopterygota</taxon>
        <taxon>Lepidoptera</taxon>
        <taxon>Glossata</taxon>
        <taxon>Ditrysia</taxon>
        <taxon>Noctuoidea</taxon>
        <taxon>Erebidae</taxon>
        <taxon>Arctiinae</taxon>
        <taxon>Arctia</taxon>
    </lineage>
</organism>
<evidence type="ECO:0000256" key="1">
    <source>
        <dbReference type="SAM" id="MobiDB-lite"/>
    </source>
</evidence>
<sequence>MATTKKPLISRQINEKVRKRRRPREREKENPRAQNRDPRQNCCHSPKKQKKSLDGSQGRAAGDAVNEKRGPGGVPGPSVVVLSAVGGTRVFPWGPPGSIRALAALGPGPGVSGPKRAAWGPPPGPPPGPGPAGLPGKSRDGVFQQNVGNSVSCHKMNIFFKQRY</sequence>